<accession>A0A6A6ZUN2</accession>
<gene>
    <name evidence="1" type="ORF">CC86DRAFT_46710</name>
</gene>
<reference evidence="1" key="1">
    <citation type="journal article" date="2020" name="Stud. Mycol.">
        <title>101 Dothideomycetes genomes: a test case for predicting lifestyles and emergence of pathogens.</title>
        <authorList>
            <person name="Haridas S."/>
            <person name="Albert R."/>
            <person name="Binder M."/>
            <person name="Bloem J."/>
            <person name="Labutti K."/>
            <person name="Salamov A."/>
            <person name="Andreopoulos B."/>
            <person name="Baker S."/>
            <person name="Barry K."/>
            <person name="Bills G."/>
            <person name="Bluhm B."/>
            <person name="Cannon C."/>
            <person name="Castanera R."/>
            <person name="Culley D."/>
            <person name="Daum C."/>
            <person name="Ezra D."/>
            <person name="Gonzalez J."/>
            <person name="Henrissat B."/>
            <person name="Kuo A."/>
            <person name="Liang C."/>
            <person name="Lipzen A."/>
            <person name="Lutzoni F."/>
            <person name="Magnuson J."/>
            <person name="Mondo S."/>
            <person name="Nolan M."/>
            <person name="Ohm R."/>
            <person name="Pangilinan J."/>
            <person name="Park H.-J."/>
            <person name="Ramirez L."/>
            <person name="Alfaro M."/>
            <person name="Sun H."/>
            <person name="Tritt A."/>
            <person name="Yoshinaga Y."/>
            <person name="Zwiers L.-H."/>
            <person name="Turgeon B."/>
            <person name="Goodwin S."/>
            <person name="Spatafora J."/>
            <person name="Crous P."/>
            <person name="Grigoriev I."/>
        </authorList>
    </citation>
    <scope>NUCLEOTIDE SEQUENCE</scope>
    <source>
        <strain evidence="1">CBS 113818</strain>
    </source>
</reference>
<organism evidence="1 2">
    <name type="scientific">Ophiobolus disseminans</name>
    <dbReference type="NCBI Taxonomy" id="1469910"/>
    <lineage>
        <taxon>Eukaryota</taxon>
        <taxon>Fungi</taxon>
        <taxon>Dikarya</taxon>
        <taxon>Ascomycota</taxon>
        <taxon>Pezizomycotina</taxon>
        <taxon>Dothideomycetes</taxon>
        <taxon>Pleosporomycetidae</taxon>
        <taxon>Pleosporales</taxon>
        <taxon>Pleosporineae</taxon>
        <taxon>Phaeosphaeriaceae</taxon>
        <taxon>Ophiobolus</taxon>
    </lineage>
</organism>
<protein>
    <submittedName>
        <fullName evidence="1">Uncharacterized protein</fullName>
    </submittedName>
</protein>
<sequence length="117" mass="13261">MACPYPCRIVKARWPLVGEVAFLRPGEVAAQQPARTPSPVEPIRIPRKSGGFRVVRQSPCRRVIDEIIPEVVDKRRSGWEPRSDAAVHCEEQCVDVIFEIFVYFAVQCSVRIPCELV</sequence>
<name>A0A6A6ZUN2_9PLEO</name>
<keyword evidence="2" id="KW-1185">Reference proteome</keyword>
<dbReference type="Proteomes" id="UP000799424">
    <property type="component" value="Unassembled WGS sequence"/>
</dbReference>
<evidence type="ECO:0000313" key="1">
    <source>
        <dbReference type="EMBL" id="KAF2824770.1"/>
    </source>
</evidence>
<dbReference type="AlphaFoldDB" id="A0A6A6ZUN2"/>
<dbReference type="EMBL" id="MU006229">
    <property type="protein sequence ID" value="KAF2824770.1"/>
    <property type="molecule type" value="Genomic_DNA"/>
</dbReference>
<evidence type="ECO:0000313" key="2">
    <source>
        <dbReference type="Proteomes" id="UP000799424"/>
    </source>
</evidence>
<proteinExistence type="predicted"/>